<dbReference type="Proteomes" id="UP000291084">
    <property type="component" value="Chromosome 6"/>
</dbReference>
<feature type="compositionally biased region" description="Low complexity" evidence="1">
    <location>
        <begin position="10"/>
        <end position="21"/>
    </location>
</feature>
<name>A0A0S3SAV0_PHAAN</name>
<evidence type="ECO:0000313" key="3">
    <source>
        <dbReference type="Proteomes" id="UP000291084"/>
    </source>
</evidence>
<organism evidence="2 3">
    <name type="scientific">Vigna angularis var. angularis</name>
    <dbReference type="NCBI Taxonomy" id="157739"/>
    <lineage>
        <taxon>Eukaryota</taxon>
        <taxon>Viridiplantae</taxon>
        <taxon>Streptophyta</taxon>
        <taxon>Embryophyta</taxon>
        <taxon>Tracheophyta</taxon>
        <taxon>Spermatophyta</taxon>
        <taxon>Magnoliopsida</taxon>
        <taxon>eudicotyledons</taxon>
        <taxon>Gunneridae</taxon>
        <taxon>Pentapetalae</taxon>
        <taxon>rosids</taxon>
        <taxon>fabids</taxon>
        <taxon>Fabales</taxon>
        <taxon>Fabaceae</taxon>
        <taxon>Papilionoideae</taxon>
        <taxon>50 kb inversion clade</taxon>
        <taxon>NPAAA clade</taxon>
        <taxon>indigoferoid/millettioid clade</taxon>
        <taxon>Phaseoleae</taxon>
        <taxon>Vigna</taxon>
    </lineage>
</organism>
<keyword evidence="3" id="KW-1185">Reference proteome</keyword>
<reference evidence="2 3" key="1">
    <citation type="journal article" date="2015" name="Sci. Rep.">
        <title>The power of single molecule real-time sequencing technology in the de novo assembly of a eukaryotic genome.</title>
        <authorList>
            <person name="Sakai H."/>
            <person name="Naito K."/>
            <person name="Ogiso-Tanaka E."/>
            <person name="Takahashi Y."/>
            <person name="Iseki K."/>
            <person name="Muto C."/>
            <person name="Satou K."/>
            <person name="Teruya K."/>
            <person name="Shiroma A."/>
            <person name="Shimoji M."/>
            <person name="Hirano T."/>
            <person name="Itoh T."/>
            <person name="Kaga A."/>
            <person name="Tomooka N."/>
        </authorList>
    </citation>
    <scope>NUCLEOTIDE SEQUENCE [LARGE SCALE GENOMIC DNA]</scope>
    <source>
        <strain evidence="3">cv. Shumari</strain>
    </source>
</reference>
<feature type="region of interest" description="Disordered" evidence="1">
    <location>
        <begin position="1"/>
        <end position="31"/>
    </location>
</feature>
<evidence type="ECO:0000313" key="2">
    <source>
        <dbReference type="EMBL" id="BAT89988.1"/>
    </source>
</evidence>
<dbReference type="AlphaFoldDB" id="A0A0S3SAV0"/>
<dbReference type="EMBL" id="AP015039">
    <property type="protein sequence ID" value="BAT89988.1"/>
    <property type="molecule type" value="Genomic_DNA"/>
</dbReference>
<protein>
    <submittedName>
        <fullName evidence="2">Uncharacterized protein</fullName>
    </submittedName>
</protein>
<gene>
    <name evidence="2" type="primary">Vigan.06G114000</name>
    <name evidence="2" type="ORF">VIGAN_06114000</name>
</gene>
<sequence>MKGRNLRTHTAASARPAATSRKPGRHPCVDHRHRPHWLLRQASSNQPPRHCFFEPATAPPPLPVLASAATPSATGTVSNHGAIASLSRLSSKMTTQGGVRLRRTCTRAAASIDFDIAGDSRCA</sequence>
<evidence type="ECO:0000256" key="1">
    <source>
        <dbReference type="SAM" id="MobiDB-lite"/>
    </source>
</evidence>
<accession>A0A0S3SAV0</accession>
<proteinExistence type="predicted"/>